<reference evidence="1" key="1">
    <citation type="submission" date="2020-05" db="EMBL/GenBank/DDBJ databases">
        <title>WGS assembly of Panicum virgatum.</title>
        <authorList>
            <person name="Lovell J.T."/>
            <person name="Jenkins J."/>
            <person name="Shu S."/>
            <person name="Juenger T.E."/>
            <person name="Schmutz J."/>
        </authorList>
    </citation>
    <scope>NUCLEOTIDE SEQUENCE</scope>
    <source>
        <strain evidence="1">AP13</strain>
    </source>
</reference>
<evidence type="ECO:0000313" key="2">
    <source>
        <dbReference type="Proteomes" id="UP000823388"/>
    </source>
</evidence>
<keyword evidence="2" id="KW-1185">Reference proteome</keyword>
<proteinExistence type="predicted"/>
<protein>
    <submittedName>
        <fullName evidence="1">Uncharacterized protein</fullName>
    </submittedName>
</protein>
<evidence type="ECO:0000313" key="1">
    <source>
        <dbReference type="EMBL" id="KAG2582731.1"/>
    </source>
</evidence>
<dbReference type="Proteomes" id="UP000823388">
    <property type="component" value="Chromosome 6K"/>
</dbReference>
<organism evidence="1 2">
    <name type="scientific">Panicum virgatum</name>
    <name type="common">Blackwell switchgrass</name>
    <dbReference type="NCBI Taxonomy" id="38727"/>
    <lineage>
        <taxon>Eukaryota</taxon>
        <taxon>Viridiplantae</taxon>
        <taxon>Streptophyta</taxon>
        <taxon>Embryophyta</taxon>
        <taxon>Tracheophyta</taxon>
        <taxon>Spermatophyta</taxon>
        <taxon>Magnoliopsida</taxon>
        <taxon>Liliopsida</taxon>
        <taxon>Poales</taxon>
        <taxon>Poaceae</taxon>
        <taxon>PACMAD clade</taxon>
        <taxon>Panicoideae</taxon>
        <taxon>Panicodae</taxon>
        <taxon>Paniceae</taxon>
        <taxon>Panicinae</taxon>
        <taxon>Panicum</taxon>
        <taxon>Panicum sect. Hiantes</taxon>
    </lineage>
</organism>
<dbReference type="AlphaFoldDB" id="A0A8T0RAA9"/>
<gene>
    <name evidence="1" type="ORF">PVAP13_6KG158712</name>
</gene>
<dbReference type="EMBL" id="CM029047">
    <property type="protein sequence ID" value="KAG2582731.1"/>
    <property type="molecule type" value="Genomic_DNA"/>
</dbReference>
<name>A0A8T0RAA9_PANVG</name>
<comment type="caution">
    <text evidence="1">The sequence shown here is derived from an EMBL/GenBank/DDBJ whole genome shotgun (WGS) entry which is preliminary data.</text>
</comment>
<sequence>MSTICGTGKSLHFLEQSDAVGRLVGRHRGPLQRRWQGSKGRLLPRMFFTEFR</sequence>
<accession>A0A8T0RAA9</accession>